<dbReference type="OrthoDB" id="2117996at2759"/>
<dbReference type="GeneID" id="36588348"/>
<proteinExistence type="predicted"/>
<dbReference type="InParanoid" id="A0A2J6TAQ1"/>
<dbReference type="AlphaFoldDB" id="A0A2J6TAQ1"/>
<organism evidence="2 3">
    <name type="scientific">Hyaloscypha bicolor E</name>
    <dbReference type="NCBI Taxonomy" id="1095630"/>
    <lineage>
        <taxon>Eukaryota</taxon>
        <taxon>Fungi</taxon>
        <taxon>Dikarya</taxon>
        <taxon>Ascomycota</taxon>
        <taxon>Pezizomycotina</taxon>
        <taxon>Leotiomycetes</taxon>
        <taxon>Helotiales</taxon>
        <taxon>Hyaloscyphaceae</taxon>
        <taxon>Hyaloscypha</taxon>
        <taxon>Hyaloscypha bicolor</taxon>
    </lineage>
</organism>
<gene>
    <name evidence="2" type="ORF">K444DRAFT_613071</name>
</gene>
<dbReference type="EMBL" id="KZ613803">
    <property type="protein sequence ID" value="PMD60048.1"/>
    <property type="molecule type" value="Genomic_DNA"/>
</dbReference>
<evidence type="ECO:0000313" key="3">
    <source>
        <dbReference type="Proteomes" id="UP000235371"/>
    </source>
</evidence>
<feature type="chain" id="PRO_5014430765" description="Cell wall protein" evidence="1">
    <location>
        <begin position="21"/>
        <end position="202"/>
    </location>
</feature>
<dbReference type="Proteomes" id="UP000235371">
    <property type="component" value="Unassembled WGS sequence"/>
</dbReference>
<feature type="signal peptide" evidence="1">
    <location>
        <begin position="1"/>
        <end position="20"/>
    </location>
</feature>
<keyword evidence="1" id="KW-0732">Signal</keyword>
<evidence type="ECO:0000313" key="2">
    <source>
        <dbReference type="EMBL" id="PMD60048.1"/>
    </source>
</evidence>
<sequence length="202" mass="21673">MRLRLLITTLSCLLIAIVYSSPLPINSLQPQGLEIDDPLDSLPKRASSKATTRTKATTVTQSVNNWIEDVNTVNKFLNVALALPAGPALKAGASKALAFAQDEPVNVKLLKATPGIDTAGLSAAATLEKVFGDVLDQLGNVVSQPLSLPVAINAVARINVNRLVVKAMKLEICGWNCMNLRGADARMCFQLQRRCGDLLRSR</sequence>
<protein>
    <recommendedName>
        <fullName evidence="4">Cell wall protein</fullName>
    </recommendedName>
</protein>
<evidence type="ECO:0000256" key="1">
    <source>
        <dbReference type="SAM" id="SignalP"/>
    </source>
</evidence>
<reference evidence="2 3" key="1">
    <citation type="submission" date="2016-04" db="EMBL/GenBank/DDBJ databases">
        <title>A degradative enzymes factory behind the ericoid mycorrhizal symbiosis.</title>
        <authorList>
            <consortium name="DOE Joint Genome Institute"/>
            <person name="Martino E."/>
            <person name="Morin E."/>
            <person name="Grelet G."/>
            <person name="Kuo A."/>
            <person name="Kohler A."/>
            <person name="Daghino S."/>
            <person name="Barry K."/>
            <person name="Choi C."/>
            <person name="Cichocki N."/>
            <person name="Clum A."/>
            <person name="Copeland A."/>
            <person name="Hainaut M."/>
            <person name="Haridas S."/>
            <person name="Labutti K."/>
            <person name="Lindquist E."/>
            <person name="Lipzen A."/>
            <person name="Khouja H.-R."/>
            <person name="Murat C."/>
            <person name="Ohm R."/>
            <person name="Olson A."/>
            <person name="Spatafora J."/>
            <person name="Veneault-Fourrey C."/>
            <person name="Henrissat B."/>
            <person name="Grigoriev I."/>
            <person name="Martin F."/>
            <person name="Perotto S."/>
        </authorList>
    </citation>
    <scope>NUCLEOTIDE SEQUENCE [LARGE SCALE GENOMIC DNA]</scope>
    <source>
        <strain evidence="2 3">E</strain>
    </source>
</reference>
<evidence type="ECO:0008006" key="4">
    <source>
        <dbReference type="Google" id="ProtNLM"/>
    </source>
</evidence>
<accession>A0A2J6TAQ1</accession>
<keyword evidence="3" id="KW-1185">Reference proteome</keyword>
<name>A0A2J6TAQ1_9HELO</name>
<dbReference type="RefSeq" id="XP_024736952.1">
    <property type="nucleotide sequence ID" value="XM_024880271.1"/>
</dbReference>